<dbReference type="EMBL" id="MELI01000055">
    <property type="protein sequence ID" value="OFW33996.1"/>
    <property type="molecule type" value="Genomic_DNA"/>
</dbReference>
<comment type="similarity">
    <text evidence="1">Belongs to the SMC family. SbcC subfamily.</text>
</comment>
<dbReference type="SUPFAM" id="SSF75712">
    <property type="entry name" value="Rad50 coiled-coil Zn hook"/>
    <property type="match status" value="1"/>
</dbReference>
<organism evidence="5 6">
    <name type="scientific">Candidatus Aquicultor primus</name>
    <dbReference type="NCBI Taxonomy" id="1797195"/>
    <lineage>
        <taxon>Bacteria</taxon>
        <taxon>Bacillati</taxon>
        <taxon>Actinomycetota</taxon>
        <taxon>Candidatus Aquicultoria</taxon>
        <taxon>Candidatus Aquicultorales</taxon>
        <taxon>Candidatus Aquicultoraceae</taxon>
        <taxon>Candidatus Aquicultor</taxon>
    </lineage>
</organism>
<comment type="subunit">
    <text evidence="2">Heterodimer of SbcC and SbcD.</text>
</comment>
<protein>
    <recommendedName>
        <fullName evidence="3">Nuclease SbcCD subunit C</fullName>
    </recommendedName>
</protein>
<evidence type="ECO:0000256" key="1">
    <source>
        <dbReference type="ARBA" id="ARBA00006930"/>
    </source>
</evidence>
<evidence type="ECO:0000256" key="2">
    <source>
        <dbReference type="ARBA" id="ARBA00011322"/>
    </source>
</evidence>
<dbReference type="InterPro" id="IPR027417">
    <property type="entry name" value="P-loop_NTPase"/>
</dbReference>
<proteinExistence type="inferred from homology"/>
<feature type="non-terminal residue" evidence="5">
    <location>
        <position position="1"/>
    </location>
</feature>
<dbReference type="Gene3D" id="1.10.287.510">
    <property type="entry name" value="Helix hairpin bin"/>
    <property type="match status" value="1"/>
</dbReference>
<feature type="coiled-coil region" evidence="4">
    <location>
        <begin position="323"/>
        <end position="353"/>
    </location>
</feature>
<keyword evidence="4" id="KW-0175">Coiled coil</keyword>
<evidence type="ECO:0000256" key="3">
    <source>
        <dbReference type="ARBA" id="ARBA00013368"/>
    </source>
</evidence>
<evidence type="ECO:0000313" key="5">
    <source>
        <dbReference type="EMBL" id="OFW33996.1"/>
    </source>
</evidence>
<dbReference type="AlphaFoldDB" id="A0A1F2US37"/>
<dbReference type="Gene3D" id="3.40.50.300">
    <property type="entry name" value="P-loop containing nucleotide triphosphate hydrolases"/>
    <property type="match status" value="1"/>
</dbReference>
<gene>
    <name evidence="5" type="ORF">A2074_06225</name>
</gene>
<dbReference type="Proteomes" id="UP000178086">
    <property type="component" value="Unassembled WGS sequence"/>
</dbReference>
<reference evidence="5 6" key="1">
    <citation type="journal article" date="2016" name="Nat. Commun.">
        <title>Thousands of microbial genomes shed light on interconnected biogeochemical processes in an aquifer system.</title>
        <authorList>
            <person name="Anantharaman K."/>
            <person name="Brown C.T."/>
            <person name="Hug L.A."/>
            <person name="Sharon I."/>
            <person name="Castelle C.J."/>
            <person name="Probst A.J."/>
            <person name="Thomas B.C."/>
            <person name="Singh A."/>
            <person name="Wilkins M.J."/>
            <person name="Karaoz U."/>
            <person name="Brodie E.L."/>
            <person name="Williams K.H."/>
            <person name="Hubbard S.S."/>
            <person name="Banfield J.F."/>
        </authorList>
    </citation>
    <scope>NUCLEOTIDE SEQUENCE [LARGE SCALE GENOMIC DNA]</scope>
</reference>
<evidence type="ECO:0000313" key="6">
    <source>
        <dbReference type="Proteomes" id="UP000178086"/>
    </source>
</evidence>
<evidence type="ECO:0000256" key="4">
    <source>
        <dbReference type="SAM" id="Coils"/>
    </source>
</evidence>
<dbReference type="SUPFAM" id="SSF52540">
    <property type="entry name" value="P-loop containing nucleoside triphosphate hydrolases"/>
    <property type="match status" value="1"/>
</dbReference>
<comment type="caution">
    <text evidence="5">The sequence shown here is derived from an EMBL/GenBank/DDBJ whole genome shotgun (WGS) entry which is preliminary data.</text>
</comment>
<accession>A0A1F2US37</accession>
<sequence length="610" mass="66814">LFDLKNARLAEITKRTRLAEADITALDEQLGALSASALRAKAIVEKETAIDEGYAKLIELRQKDEELSSVAQEHAALEVLANEARLKIAKKRSTLESEVAHLGRRKAELETELAKKPDIETRLAKITSALAEMEPLKQIIVEHRERYSELRETTAGLAAAIKANESKLGEAENRRALMTDDDSCPLCKKPLDADDRRALEAGAGKEIADLKATIERDRAGKEAAEHEMVKVEAEGRRLSDNVKGEHELQASKGKLEGEISAFAGVAENLAGIEKQLAEMQPKLAQDAFAIDEHAGLKHALDAIAELAYSPALYQILKKDLKELLENETLKANLENAKETLESTGATIKTLTAQKDAKLLAIGEDEKNALALATELAELANISATILRTEAALAEKKAVEATATINKTTAQVRIDACAKLAQQKNELTTERKETARETGIYDKLAFIFSKKGIQALIIENTIPEIEDEANALLHRLTDGQMSLRFITQKDKKTGGVVETLDLIITDGELGERKYELFSGGEAFRINFAVRIALSELLARRAGSRLETLVIDEGFGTQDEEGKEKLIEAIIAVQDDFKKIIVITHLDDLKEAFPARIEVTKKRGVGSVATVI</sequence>
<dbReference type="PANTHER" id="PTHR32114">
    <property type="entry name" value="ABC TRANSPORTER ABCH.3"/>
    <property type="match status" value="1"/>
</dbReference>
<dbReference type="Pfam" id="PF13558">
    <property type="entry name" value="SbcC_Walker_B"/>
    <property type="match status" value="1"/>
</dbReference>
<dbReference type="PANTHER" id="PTHR32114:SF2">
    <property type="entry name" value="ABC TRANSPORTER ABCH.3"/>
    <property type="match status" value="1"/>
</dbReference>
<name>A0A1F2US37_9ACTN</name>
<feature type="coiled-coil region" evidence="4">
    <location>
        <begin position="207"/>
        <end position="241"/>
    </location>
</feature>